<name>A0ACB8SQU8_9AGAM</name>
<sequence>MGRVALEVELLTVTSMTKTTDTGTTTTSEVQVTEAIVEEKFTGFFIDTKPSPVVDESPAGEIVAHRVGGAAPPLGQSQNDDDDEDVIVYDAPHPRAGRLPSPPPPSAVPAPSFKDVSFSFASTPPTGKRIETNRMKHRRDARHAMFGSFGAIMSEAHLREEDPRRVEQRRGDSDVDWGDPSDGVEDPAVEELSSGLGGMDIDADLDIDAMKAFVKGMSASGSRHLSAGDLADEERMRAEDESQSENRSDRSSDDEGEMAVNADERMMVAELLDGDDDNEEEEEEEEEEDEDEEEGEGGDSDGEDSTDDDETPKRGFQARLERLRQRNKGKPVADMLEDELEDDDLDIWSDDDISAQVQKYLDENDDILRGFDRKNRKTFKAIHNGDFSGAFEFPSGPSNRRNDIEGVPMALRDQWSRDRAKKAEAKRKRAQARLEAAADPLAPKRGGTKGRKAMFAAAALDPDIPVPNRVFDAASLEAQIRRFIADIGGRDTMVLPPMAKGARKNVHELALAFGLSSQSKGKGSGRYPMLSKTTRTGFSVNERKVTRILRNMGVTSRGGPGAGGWGGKSGGSGMVAKPRDGEVVGKAAPKIGSSNVGFQMLAAMGWSQGDRIGITGGIEVPLTAIVKNTKLGLGAS</sequence>
<gene>
    <name evidence="1" type="ORF">BV25DRAFT_1829724</name>
</gene>
<dbReference type="EMBL" id="MU277232">
    <property type="protein sequence ID" value="KAI0058739.1"/>
    <property type="molecule type" value="Genomic_DNA"/>
</dbReference>
<proteinExistence type="predicted"/>
<accession>A0ACB8SQU8</accession>
<reference evidence="1" key="1">
    <citation type="submission" date="2021-03" db="EMBL/GenBank/DDBJ databases">
        <authorList>
            <consortium name="DOE Joint Genome Institute"/>
            <person name="Ahrendt S."/>
            <person name="Looney B.P."/>
            <person name="Miyauchi S."/>
            <person name="Morin E."/>
            <person name="Drula E."/>
            <person name="Courty P.E."/>
            <person name="Chicoki N."/>
            <person name="Fauchery L."/>
            <person name="Kohler A."/>
            <person name="Kuo A."/>
            <person name="Labutti K."/>
            <person name="Pangilinan J."/>
            <person name="Lipzen A."/>
            <person name="Riley R."/>
            <person name="Andreopoulos W."/>
            <person name="He G."/>
            <person name="Johnson J."/>
            <person name="Barry K.W."/>
            <person name="Grigoriev I.V."/>
            <person name="Nagy L."/>
            <person name="Hibbett D."/>
            <person name="Henrissat B."/>
            <person name="Matheny P.B."/>
            <person name="Labbe J."/>
            <person name="Martin F."/>
        </authorList>
    </citation>
    <scope>NUCLEOTIDE SEQUENCE</scope>
    <source>
        <strain evidence="1">HHB10654</strain>
    </source>
</reference>
<organism evidence="1 2">
    <name type="scientific">Artomyces pyxidatus</name>
    <dbReference type="NCBI Taxonomy" id="48021"/>
    <lineage>
        <taxon>Eukaryota</taxon>
        <taxon>Fungi</taxon>
        <taxon>Dikarya</taxon>
        <taxon>Basidiomycota</taxon>
        <taxon>Agaricomycotina</taxon>
        <taxon>Agaricomycetes</taxon>
        <taxon>Russulales</taxon>
        <taxon>Auriscalpiaceae</taxon>
        <taxon>Artomyces</taxon>
    </lineage>
</organism>
<evidence type="ECO:0000313" key="2">
    <source>
        <dbReference type="Proteomes" id="UP000814140"/>
    </source>
</evidence>
<evidence type="ECO:0000313" key="1">
    <source>
        <dbReference type="EMBL" id="KAI0058739.1"/>
    </source>
</evidence>
<comment type="caution">
    <text evidence="1">The sequence shown here is derived from an EMBL/GenBank/DDBJ whole genome shotgun (WGS) entry which is preliminary data.</text>
</comment>
<dbReference type="Proteomes" id="UP000814140">
    <property type="component" value="Unassembled WGS sequence"/>
</dbReference>
<keyword evidence="2" id="KW-1185">Reference proteome</keyword>
<reference evidence="1" key="2">
    <citation type="journal article" date="2022" name="New Phytol.">
        <title>Evolutionary transition to the ectomycorrhizal habit in the genomes of a hyperdiverse lineage of mushroom-forming fungi.</title>
        <authorList>
            <person name="Looney B."/>
            <person name="Miyauchi S."/>
            <person name="Morin E."/>
            <person name="Drula E."/>
            <person name="Courty P.E."/>
            <person name="Kohler A."/>
            <person name="Kuo A."/>
            <person name="LaButti K."/>
            <person name="Pangilinan J."/>
            <person name="Lipzen A."/>
            <person name="Riley R."/>
            <person name="Andreopoulos W."/>
            <person name="He G."/>
            <person name="Johnson J."/>
            <person name="Nolan M."/>
            <person name="Tritt A."/>
            <person name="Barry K.W."/>
            <person name="Grigoriev I.V."/>
            <person name="Nagy L.G."/>
            <person name="Hibbett D."/>
            <person name="Henrissat B."/>
            <person name="Matheny P.B."/>
            <person name="Labbe J."/>
            <person name="Martin F.M."/>
        </authorList>
    </citation>
    <scope>NUCLEOTIDE SEQUENCE</scope>
    <source>
        <strain evidence="1">HHB10654</strain>
    </source>
</reference>
<protein>
    <submittedName>
        <fullName evidence="1">Uncharacterized protein</fullName>
    </submittedName>
</protein>